<feature type="domain" description="Type I restriction enzyme HindI endonuclease subunit-like C-terminal" evidence="1">
    <location>
        <begin position="7"/>
        <end position="119"/>
    </location>
</feature>
<protein>
    <recommendedName>
        <fullName evidence="1">Type I restriction enzyme HindI endonuclease subunit-like C-terminal domain-containing protein</fullName>
    </recommendedName>
</protein>
<keyword evidence="5" id="KW-1185">Reference proteome</keyword>
<name>A0A9X0YK20_9FLAO</name>
<dbReference type="Proteomes" id="UP001231587">
    <property type="component" value="Unassembled WGS sequence"/>
</dbReference>
<dbReference type="AlphaFoldDB" id="A0A9X0YK20"/>
<reference evidence="2" key="1">
    <citation type="submission" date="2021-03" db="EMBL/GenBank/DDBJ databases">
        <title>Genomic Encyclopedia of Type Strains, Phase IV (KMG-IV): sequencing the most valuable type-strain genomes for metagenomic binning, comparative biology and taxonomic classification.</title>
        <authorList>
            <person name="Goeker M."/>
        </authorList>
    </citation>
    <scope>NUCLEOTIDE SEQUENCE</scope>
    <source>
        <strain evidence="2">DSM 15523</strain>
        <strain evidence="3 5">DSM 16476</strain>
    </source>
</reference>
<organism evidence="2 4">
    <name type="scientific">Formosa algae</name>
    <dbReference type="NCBI Taxonomy" id="225843"/>
    <lineage>
        <taxon>Bacteria</taxon>
        <taxon>Pseudomonadati</taxon>
        <taxon>Bacteroidota</taxon>
        <taxon>Flavobacteriia</taxon>
        <taxon>Flavobacteriales</taxon>
        <taxon>Flavobacteriaceae</taxon>
        <taxon>Formosa</taxon>
    </lineage>
</organism>
<evidence type="ECO:0000313" key="5">
    <source>
        <dbReference type="Proteomes" id="UP001231587"/>
    </source>
</evidence>
<proteinExistence type="predicted"/>
<dbReference type="InterPro" id="IPR021810">
    <property type="entry name" value="T1RH-like_C"/>
</dbReference>
<comment type="caution">
    <text evidence="2">The sequence shown here is derived from an EMBL/GenBank/DDBJ whole genome shotgun (WGS) entry which is preliminary data.</text>
</comment>
<evidence type="ECO:0000313" key="3">
    <source>
        <dbReference type="EMBL" id="MDQ0336062.1"/>
    </source>
</evidence>
<accession>A0A9X0YK20</accession>
<sequence>MLEVFTDEIIDLYHELRKEKESFQGMGINFEEKAFYDILKAIAHKYDFDYPEDKLIHLAKEVKKVVDDKAKYTEWNQRDDIKAELKVDLIILLADNDYPPITKDEVFKEIFDQAEHFKKYSNL</sequence>
<dbReference type="Proteomes" id="UP001138672">
    <property type="component" value="Unassembled WGS sequence"/>
</dbReference>
<dbReference type="EMBL" id="JAGGJQ010000007">
    <property type="protein sequence ID" value="MBP1840525.1"/>
    <property type="molecule type" value="Genomic_DNA"/>
</dbReference>
<gene>
    <name evidence="2" type="ORF">J2Z56_002455</name>
    <name evidence="3" type="ORF">J2Z57_002514</name>
</gene>
<evidence type="ECO:0000259" key="1">
    <source>
        <dbReference type="Pfam" id="PF11867"/>
    </source>
</evidence>
<dbReference type="EMBL" id="JAUSUU010000007">
    <property type="protein sequence ID" value="MDQ0336062.1"/>
    <property type="molecule type" value="Genomic_DNA"/>
</dbReference>
<evidence type="ECO:0000313" key="4">
    <source>
        <dbReference type="Proteomes" id="UP001138672"/>
    </source>
</evidence>
<evidence type="ECO:0000313" key="2">
    <source>
        <dbReference type="EMBL" id="MBP1840525.1"/>
    </source>
</evidence>
<dbReference type="Pfam" id="PF11867">
    <property type="entry name" value="T1RH-like_C"/>
    <property type="match status" value="1"/>
</dbReference>
<dbReference type="RefSeq" id="WP_057779875.1">
    <property type="nucleotide sequence ID" value="NZ_JAGGJQ010000007.1"/>
</dbReference>